<dbReference type="Ensembl" id="ENSLLET00000001544.1">
    <property type="protein sequence ID" value="ENSLLEP00000001470.1"/>
    <property type="gene ID" value="ENSLLEG00000000960.1"/>
</dbReference>
<reference evidence="1" key="2">
    <citation type="submission" date="2025-09" db="UniProtKB">
        <authorList>
            <consortium name="Ensembl"/>
        </authorList>
    </citation>
    <scope>IDENTIFICATION</scope>
</reference>
<dbReference type="AlphaFoldDB" id="A0A8C5P704"/>
<gene>
    <name evidence="1" type="primary">CIMAP1D</name>
</gene>
<dbReference type="GeneTree" id="ENSGT00940000160480"/>
<reference evidence="1" key="1">
    <citation type="submission" date="2025-08" db="UniProtKB">
        <authorList>
            <consortium name="Ensembl"/>
        </authorList>
    </citation>
    <scope>IDENTIFICATION</scope>
</reference>
<keyword evidence="2" id="KW-1185">Reference proteome</keyword>
<dbReference type="Pfam" id="PF07004">
    <property type="entry name" value="SHIPPO-rpt"/>
    <property type="match status" value="5"/>
</dbReference>
<sequence>YAEIYLPPTVGFVGHDYTKYSSPAYSFYGRPTQLNRGSPGPRYYVDPNLTRFGHSAGPAYSMLARGRSAMTPGPGNYSPERCPVPTHRRPPSYSIGYRTRYCSSDQVPAPNKYSLPPVIGPRVPAKISAPAFSMSATCRHGGYSEDLSQTPGPAHYHKTDPNSYMKKGPAYSMLGRARTSKQEITPGPGAHSPEKVSGYKNRAPGFSMGIRHSEYTTPLIIDVSI</sequence>
<dbReference type="Proteomes" id="UP000694569">
    <property type="component" value="Unplaced"/>
</dbReference>
<dbReference type="InterPro" id="IPR051291">
    <property type="entry name" value="CIMAP"/>
</dbReference>
<dbReference type="OrthoDB" id="429991at2759"/>
<name>A0A8C5P704_9ANUR</name>
<dbReference type="PANTHER" id="PTHR21580">
    <property type="entry name" value="SHIPPO-1-RELATED"/>
    <property type="match status" value="1"/>
</dbReference>
<organism evidence="1 2">
    <name type="scientific">Leptobrachium leishanense</name>
    <name type="common">Leishan spiny toad</name>
    <dbReference type="NCBI Taxonomy" id="445787"/>
    <lineage>
        <taxon>Eukaryota</taxon>
        <taxon>Metazoa</taxon>
        <taxon>Chordata</taxon>
        <taxon>Craniata</taxon>
        <taxon>Vertebrata</taxon>
        <taxon>Euteleostomi</taxon>
        <taxon>Amphibia</taxon>
        <taxon>Batrachia</taxon>
        <taxon>Anura</taxon>
        <taxon>Pelobatoidea</taxon>
        <taxon>Megophryidae</taxon>
        <taxon>Leptobrachium</taxon>
    </lineage>
</organism>
<dbReference type="GO" id="GO:0005856">
    <property type="term" value="C:cytoskeleton"/>
    <property type="evidence" value="ECO:0007669"/>
    <property type="project" value="TreeGrafter"/>
</dbReference>
<evidence type="ECO:0000313" key="1">
    <source>
        <dbReference type="Ensembl" id="ENSLLEP00000001470.1"/>
    </source>
</evidence>
<dbReference type="InterPro" id="IPR010736">
    <property type="entry name" value="SHIPPO-rpt"/>
</dbReference>
<protein>
    <submittedName>
        <fullName evidence="1">CIMAP1 family member D</fullName>
    </submittedName>
</protein>
<dbReference type="PANTHER" id="PTHR21580:SF57">
    <property type="entry name" value="OUTER DENSE FIBER OF SPERM TAILS 3-LIKE 2-RELATED"/>
    <property type="match status" value="1"/>
</dbReference>
<accession>A0A8C5P704</accession>
<proteinExistence type="predicted"/>
<evidence type="ECO:0000313" key="2">
    <source>
        <dbReference type="Proteomes" id="UP000694569"/>
    </source>
</evidence>